<evidence type="ECO:0000313" key="3">
    <source>
        <dbReference type="Proteomes" id="UP000711996"/>
    </source>
</evidence>
<evidence type="ECO:0000256" key="1">
    <source>
        <dbReference type="SAM" id="MobiDB-lite"/>
    </source>
</evidence>
<dbReference type="Proteomes" id="UP000711996">
    <property type="component" value="Unassembled WGS sequence"/>
</dbReference>
<evidence type="ECO:0000313" key="2">
    <source>
        <dbReference type="EMBL" id="KAF4867067.1"/>
    </source>
</evidence>
<feature type="compositionally biased region" description="Acidic residues" evidence="1">
    <location>
        <begin position="30"/>
        <end position="43"/>
    </location>
</feature>
<evidence type="ECO:0008006" key="4">
    <source>
        <dbReference type="Google" id="ProtNLM"/>
    </source>
</evidence>
<feature type="region of interest" description="Disordered" evidence="1">
    <location>
        <begin position="303"/>
        <end position="336"/>
    </location>
</feature>
<dbReference type="PANTHER" id="PTHR37538">
    <property type="entry name" value="BTB DOMAIN-CONTAINING PROTEIN"/>
    <property type="match status" value="1"/>
</dbReference>
<dbReference type="InterPro" id="IPR011333">
    <property type="entry name" value="SKP1/BTB/POZ_sf"/>
</dbReference>
<feature type="region of interest" description="Disordered" evidence="1">
    <location>
        <begin position="365"/>
        <end position="413"/>
    </location>
</feature>
<dbReference type="OrthoDB" id="3594103at2759"/>
<sequence>MAKKKKKSEAKIKDTTTVDAMPPADYPMIPEDEPLPLPDEPELPADYPMIPEDEPLPPPDEPEAPAPEDAPVLSPYTSPTCRVYFRNKIPFFVPRDLLCNASELLGALVTLPSDEPQDELNDIHIEEVPDDAGHVLVHYLYTGTWQTLSQSHSQQEPPTCYDSNISVIKSDFETSVHVYCAAKAYGLPGLVGMAKKEVLQLANYLTPLDVVVSASEACQLLSEHDIWFRSFLQRRLRLMFNTSKYLDDSVFLGCVQHGTVYSNFLVKSMFLLCCQNSRNRRVLPVADVEQSDFETDEAHLNGPEAAADVPADDNFSVSQDEEPAEETKVPETPPSDDWAVAEQTTIEEFAEPAEPLAGWVETKESDPADYIPDPVDCIPELPPEDCPQDESNLVQPTTKSKKDKKKSKKNKALKRNEVVFINNGVELVSEWGTRLAKENERDELASSILQPGPVEEPAVQPVLEDEAESEQDSWGLLTKKQKKKKKSEKTIVPEQEPEPEPEAVPEAEADPWALGELPKPKKKKKEKKVEGGNKKKNKTQEIVPDALNPESGTEPGAETSTMTVVNPWGFLPKKMPLMREQMIMPDLGCPDRVTHILGGGWTECSACREQVGNISGEYQANQANEGERLSF</sequence>
<feature type="compositionally biased region" description="Acidic residues" evidence="1">
    <location>
        <begin position="495"/>
        <end position="509"/>
    </location>
</feature>
<dbReference type="PANTHER" id="PTHR37538:SF4">
    <property type="entry name" value="PITSLRE SERINE_THREONINE-PROTEIN KINASE CDC2L1"/>
    <property type="match status" value="1"/>
</dbReference>
<feature type="compositionally biased region" description="Acidic residues" evidence="1">
    <location>
        <begin position="51"/>
        <end position="63"/>
    </location>
</feature>
<organism evidence="2 3">
    <name type="scientific">Colletotrichum siamense</name>
    <name type="common">Anthracnose fungus</name>
    <dbReference type="NCBI Taxonomy" id="690259"/>
    <lineage>
        <taxon>Eukaryota</taxon>
        <taxon>Fungi</taxon>
        <taxon>Dikarya</taxon>
        <taxon>Ascomycota</taxon>
        <taxon>Pezizomycotina</taxon>
        <taxon>Sordariomycetes</taxon>
        <taxon>Hypocreomycetidae</taxon>
        <taxon>Glomerellales</taxon>
        <taxon>Glomerellaceae</taxon>
        <taxon>Colletotrichum</taxon>
        <taxon>Colletotrichum gloeosporioides species complex</taxon>
    </lineage>
</organism>
<gene>
    <name evidence="2" type="ORF">CGCSCA2_v000460</name>
</gene>
<dbReference type="EMBL" id="QPMT01000001">
    <property type="protein sequence ID" value="KAF4867067.1"/>
    <property type="molecule type" value="Genomic_DNA"/>
</dbReference>
<proteinExistence type="predicted"/>
<name>A0A9P5F5D9_COLSI</name>
<feature type="region of interest" description="Disordered" evidence="1">
    <location>
        <begin position="1"/>
        <end position="72"/>
    </location>
</feature>
<feature type="compositionally biased region" description="Basic residues" evidence="1">
    <location>
        <begin position="399"/>
        <end position="413"/>
    </location>
</feature>
<comment type="caution">
    <text evidence="2">The sequence shown here is derived from an EMBL/GenBank/DDBJ whole genome shotgun (WGS) entry which is preliminary data.</text>
</comment>
<keyword evidence="3" id="KW-1185">Reference proteome</keyword>
<dbReference type="Gene3D" id="3.30.710.10">
    <property type="entry name" value="Potassium Channel Kv1.1, Chain A"/>
    <property type="match status" value="1"/>
</dbReference>
<feature type="compositionally biased region" description="Polar residues" evidence="1">
    <location>
        <begin position="389"/>
        <end position="398"/>
    </location>
</feature>
<accession>A0A9P5F5D9</accession>
<dbReference type="AlphaFoldDB" id="A0A9P5F5D9"/>
<feature type="region of interest" description="Disordered" evidence="1">
    <location>
        <begin position="439"/>
        <end position="561"/>
    </location>
</feature>
<reference evidence="2" key="1">
    <citation type="submission" date="2019-06" db="EMBL/GenBank/DDBJ databases">
        <authorList>
            <person name="Gan P."/>
            <person name="Shirasu K."/>
        </authorList>
    </citation>
    <scope>NUCLEOTIDE SEQUENCE [LARGE SCALE GENOMIC DNA]</scope>
    <source>
        <strain evidence="2">CAD2</strain>
    </source>
</reference>
<protein>
    <recommendedName>
        <fullName evidence="4">BTB domain-containing protein</fullName>
    </recommendedName>
</protein>